<dbReference type="InterPro" id="IPR006311">
    <property type="entry name" value="TAT_signal"/>
</dbReference>
<comment type="caution">
    <text evidence="4">The sequence shown here is derived from an EMBL/GenBank/DDBJ whole genome shotgun (WGS) entry which is preliminary data.</text>
</comment>
<feature type="signal peptide" evidence="1">
    <location>
        <begin position="1"/>
        <end position="31"/>
    </location>
</feature>
<dbReference type="Gene3D" id="2.60.120.600">
    <property type="entry name" value="Domain of unknown function DUF1214, C-terminal domain"/>
    <property type="match status" value="1"/>
</dbReference>
<dbReference type="InterPro" id="IPR010679">
    <property type="entry name" value="DUF1254"/>
</dbReference>
<keyword evidence="1" id="KW-0732">Signal</keyword>
<evidence type="ECO:0000256" key="1">
    <source>
        <dbReference type="SAM" id="SignalP"/>
    </source>
</evidence>
<gene>
    <name evidence="4" type="ORF">VZC37_05820</name>
</gene>
<dbReference type="PROSITE" id="PS51318">
    <property type="entry name" value="TAT"/>
    <property type="match status" value="1"/>
</dbReference>
<dbReference type="Proteomes" id="UP001347146">
    <property type="component" value="Unassembled WGS sequence"/>
</dbReference>
<evidence type="ECO:0000313" key="5">
    <source>
        <dbReference type="Proteomes" id="UP001347146"/>
    </source>
</evidence>
<dbReference type="SUPFAM" id="SSF160935">
    <property type="entry name" value="VPA0735-like"/>
    <property type="match status" value="1"/>
</dbReference>
<evidence type="ECO:0000259" key="3">
    <source>
        <dbReference type="Pfam" id="PF06863"/>
    </source>
</evidence>
<feature type="chain" id="PRO_5047456450" evidence="1">
    <location>
        <begin position="32"/>
        <end position="463"/>
    </location>
</feature>
<dbReference type="EMBL" id="JAZDUF010000001">
    <property type="protein sequence ID" value="MEE3849839.1"/>
    <property type="molecule type" value="Genomic_DNA"/>
</dbReference>
<organism evidence="4 5">
    <name type="scientific">Gordonia sesuvii</name>
    <dbReference type="NCBI Taxonomy" id="3116777"/>
    <lineage>
        <taxon>Bacteria</taxon>
        <taxon>Bacillati</taxon>
        <taxon>Actinomycetota</taxon>
        <taxon>Actinomycetes</taxon>
        <taxon>Mycobacteriales</taxon>
        <taxon>Gordoniaceae</taxon>
        <taxon>Gordonia</taxon>
    </lineage>
</organism>
<dbReference type="RefSeq" id="WP_330431452.1">
    <property type="nucleotide sequence ID" value="NZ_JAZDUF010000001.1"/>
</dbReference>
<name>A0ABU7M9Q6_9ACTN</name>
<dbReference type="PANTHER" id="PTHR36509:SF2">
    <property type="entry name" value="BLL3101 PROTEIN"/>
    <property type="match status" value="1"/>
</dbReference>
<protein>
    <submittedName>
        <fullName evidence="4">DUF1254 domain-containing protein</fullName>
    </submittedName>
</protein>
<sequence length="463" mass="48754">MTNRRRRAAIAALAALMAVTCAGLAPTRVSASPATATIQSASNAYVYGAAPVAMVRTRSQLLCPRGPLRPAPNQLINVPIAANPLIRVVVAPNSDTLYTTAFLDLRDGPVTLSYPNTGGRYLVLQLLDMYTDVIGNVGTRTTGPGPASVTVVPPGYTGQIPAGSQRMQSTTWDVWLLGRILIAGGGFPIAQQVQAGIGLTVGPRQGYPAVVPPRLRTPACTGRSPQNLAVDGPVFFDELADVLVANPPPARDASAVAGLAAVGVTPGSTPSRGPTANLLDRAIPLGERKIQAAVAGNLARRDSWSSLATAGHYGTDYATRAAVARWGLGANVEAESRYFLAATDGSGARLDGSRSYRLHLPARRPLVPVDPGDGGWWSVTMYDDANFLVPNLIGRYSLGPEASALTRNPDGSVDIVLSSRPPDDPRLLPNWLPAPAGTFRLIFRQYVPTSTTWFPSSPQVSDR</sequence>
<feature type="domain" description="DUF1214" evidence="2">
    <location>
        <begin position="335"/>
        <end position="449"/>
    </location>
</feature>
<dbReference type="PANTHER" id="PTHR36509">
    <property type="entry name" value="BLL3101 PROTEIN"/>
    <property type="match status" value="1"/>
</dbReference>
<accession>A0ABU7M9Q6</accession>
<evidence type="ECO:0000259" key="2">
    <source>
        <dbReference type="Pfam" id="PF06742"/>
    </source>
</evidence>
<dbReference type="Pfam" id="PF06863">
    <property type="entry name" value="DUF1254"/>
    <property type="match status" value="1"/>
</dbReference>
<dbReference type="Gene3D" id="2.60.40.1610">
    <property type="entry name" value="Domain of unknown function DUF1254"/>
    <property type="match status" value="1"/>
</dbReference>
<feature type="domain" description="DUF1254" evidence="3">
    <location>
        <begin position="73"/>
        <end position="200"/>
    </location>
</feature>
<dbReference type="InterPro" id="IPR010621">
    <property type="entry name" value="DUF1214"/>
</dbReference>
<reference evidence="4 5" key="1">
    <citation type="submission" date="2024-01" db="EMBL/GenBank/DDBJ databases">
        <title>Draft genome sequence of Gordonia sp. LSe1-13.</title>
        <authorList>
            <person name="Suphannarot A."/>
            <person name="Mingma R."/>
        </authorList>
    </citation>
    <scope>NUCLEOTIDE SEQUENCE [LARGE SCALE GENOMIC DNA]</scope>
    <source>
        <strain evidence="4 5">LSe1-13</strain>
    </source>
</reference>
<proteinExistence type="predicted"/>
<keyword evidence="5" id="KW-1185">Reference proteome</keyword>
<evidence type="ECO:0000313" key="4">
    <source>
        <dbReference type="EMBL" id="MEE3849839.1"/>
    </source>
</evidence>
<dbReference type="InterPro" id="IPR037050">
    <property type="entry name" value="DUF1254_sf"/>
</dbReference>
<dbReference type="InterPro" id="IPR037049">
    <property type="entry name" value="DUF1214_C_sf"/>
</dbReference>
<dbReference type="Pfam" id="PF06742">
    <property type="entry name" value="DUF1214"/>
    <property type="match status" value="1"/>
</dbReference>